<evidence type="ECO:0000256" key="11">
    <source>
        <dbReference type="ARBA" id="ARBA00022801"/>
    </source>
</evidence>
<evidence type="ECO:0000256" key="9">
    <source>
        <dbReference type="ARBA" id="ARBA00022741"/>
    </source>
</evidence>
<accession>A0A4Y5QKV3</accession>
<proteinExistence type="inferred from homology"/>
<reference evidence="19" key="1">
    <citation type="submission" date="2019-01" db="EMBL/GenBank/DDBJ databases">
        <title>Unraveling the ssDNA virome of the New Zealand blackfly.</title>
        <authorList>
            <person name="Kraberger S."/>
            <person name="Waits K."/>
            <person name="Fontenele R."/>
            <person name="Walters M."/>
            <person name="Varsani A."/>
        </authorList>
    </citation>
    <scope>NUCLEOTIDE SEQUENCE</scope>
    <source>
        <strain evidence="19">SF02_422</strain>
    </source>
</reference>
<evidence type="ECO:0000256" key="16">
    <source>
        <dbReference type="ARBA" id="ARBA00032243"/>
    </source>
</evidence>
<keyword evidence="6" id="KW-0235">DNA replication</keyword>
<evidence type="ECO:0000256" key="12">
    <source>
        <dbReference type="ARBA" id="ARBA00023124"/>
    </source>
</evidence>
<dbReference type="Pfam" id="PF00910">
    <property type="entry name" value="RNA_helicase"/>
    <property type="match status" value="1"/>
</dbReference>
<dbReference type="GO" id="GO:0003723">
    <property type="term" value="F:RNA binding"/>
    <property type="evidence" value="ECO:0007669"/>
    <property type="project" value="InterPro"/>
</dbReference>
<evidence type="ECO:0000256" key="6">
    <source>
        <dbReference type="ARBA" id="ARBA00022705"/>
    </source>
</evidence>
<evidence type="ECO:0000256" key="2">
    <source>
        <dbReference type="ARBA" id="ARBA00004147"/>
    </source>
</evidence>
<evidence type="ECO:0000256" key="13">
    <source>
        <dbReference type="ARBA" id="ARBA00023125"/>
    </source>
</evidence>
<comment type="catalytic activity">
    <reaction evidence="17">
        <text>ATP + H2O = ADP + phosphate + H(+)</text>
        <dbReference type="Rhea" id="RHEA:13065"/>
        <dbReference type="ChEBI" id="CHEBI:15377"/>
        <dbReference type="ChEBI" id="CHEBI:15378"/>
        <dbReference type="ChEBI" id="CHEBI:30616"/>
        <dbReference type="ChEBI" id="CHEBI:43474"/>
        <dbReference type="ChEBI" id="CHEBI:456216"/>
    </reaction>
</comment>
<evidence type="ECO:0000256" key="7">
    <source>
        <dbReference type="ARBA" id="ARBA00022722"/>
    </source>
</evidence>
<keyword evidence="4" id="KW-0808">Transferase</keyword>
<dbReference type="GO" id="GO:0042025">
    <property type="term" value="C:host cell nucleus"/>
    <property type="evidence" value="ECO:0007669"/>
    <property type="project" value="UniProtKB-SubCell"/>
</dbReference>
<keyword evidence="5" id="KW-0548">Nucleotidyltransferase</keyword>
<organism evidence="19 20">
    <name type="scientific">Blackfly DNA Virus 12</name>
    <dbReference type="NCBI Taxonomy" id="2586175"/>
    <lineage>
        <taxon>Viruses</taxon>
    </lineage>
</organism>
<keyword evidence="14" id="KW-0511">Multifunctional enzyme</keyword>
<dbReference type="InterPro" id="IPR049912">
    <property type="entry name" value="CRESS_DNA_REP"/>
</dbReference>
<keyword evidence="7" id="KW-0540">Nuclease</keyword>
<evidence type="ECO:0000256" key="5">
    <source>
        <dbReference type="ARBA" id="ARBA00022695"/>
    </source>
</evidence>
<feature type="domain" description="CRESS-DNA virus Rep endonuclease" evidence="18">
    <location>
        <begin position="3"/>
        <end position="98"/>
    </location>
</feature>
<evidence type="ECO:0000256" key="4">
    <source>
        <dbReference type="ARBA" id="ARBA00022679"/>
    </source>
</evidence>
<dbReference type="GO" id="GO:0046872">
    <property type="term" value="F:metal ion binding"/>
    <property type="evidence" value="ECO:0007669"/>
    <property type="project" value="UniProtKB-KW"/>
</dbReference>
<evidence type="ECO:0000313" key="19">
    <source>
        <dbReference type="EMBL" id="QCX35043.1"/>
    </source>
</evidence>
<dbReference type="PROSITE" id="PS52020">
    <property type="entry name" value="CRESS_DNA_REP"/>
    <property type="match status" value="1"/>
</dbReference>
<name>A0A4Y5QKV3_9VIRU</name>
<dbReference type="InterPro" id="IPR000605">
    <property type="entry name" value="Helicase_SF3_ssDNA/RNA_vir"/>
</dbReference>
<dbReference type="GO" id="GO:0003724">
    <property type="term" value="F:RNA helicase activity"/>
    <property type="evidence" value="ECO:0007669"/>
    <property type="project" value="InterPro"/>
</dbReference>
<keyword evidence="20" id="KW-1185">Reference proteome</keyword>
<dbReference type="Pfam" id="PF02407">
    <property type="entry name" value="Viral_Rep"/>
    <property type="match status" value="1"/>
</dbReference>
<evidence type="ECO:0000256" key="8">
    <source>
        <dbReference type="ARBA" id="ARBA00022723"/>
    </source>
</evidence>
<comment type="cofactor">
    <cofactor evidence="1">
        <name>Mn(2+)</name>
        <dbReference type="ChEBI" id="CHEBI:29035"/>
    </cofactor>
</comment>
<sequence length="266" mass="30949">MARRQGLYWILTISQENNEFEPHLPDSCAYIRGQLEEGANGFRHWQVMAAFTRKTSLRGLQEVFGNCHAELTRSNAARDYVWKEDTRIEGTQFEFGTLAIRRNESTDWESIREHAIAGNLSEVPADVFVRCYSQLRRIGQDHLRPVGMERQCSVFWGSTGTGKSRRAWDEAGMDAYPKDPNSKFWDGYRNHGHVVFDEFRGVINISHMLRWLDRYPVIVEVKGSSIVLCATHIWITSNLDPRLWYPNEDQETVNALLRRLEITHFQ</sequence>
<keyword evidence="10" id="KW-0255">Endonuclease</keyword>
<dbReference type="SUPFAM" id="SSF52540">
    <property type="entry name" value="P-loop containing nucleoside triphosphate hydrolases"/>
    <property type="match status" value="1"/>
</dbReference>
<dbReference type="GO" id="GO:0006260">
    <property type="term" value="P:DNA replication"/>
    <property type="evidence" value="ECO:0007669"/>
    <property type="project" value="UniProtKB-KW"/>
</dbReference>
<comment type="similarity">
    <text evidence="3">Belongs to the nanoviruses/circoviruses replication-associated protein family.</text>
</comment>
<dbReference type="GO" id="GO:0004519">
    <property type="term" value="F:endonuclease activity"/>
    <property type="evidence" value="ECO:0007669"/>
    <property type="project" value="UniProtKB-KW"/>
</dbReference>
<keyword evidence="11" id="KW-0378">Hydrolase</keyword>
<dbReference type="EMBL" id="MK433226">
    <property type="protein sequence ID" value="QCX35043.1"/>
    <property type="molecule type" value="Genomic_DNA"/>
</dbReference>
<evidence type="ECO:0000313" key="20">
    <source>
        <dbReference type="Proteomes" id="UP001238533"/>
    </source>
</evidence>
<keyword evidence="13" id="KW-0238">DNA-binding</keyword>
<gene>
    <name evidence="19" type="primary">rep</name>
</gene>
<dbReference type="GO" id="GO:0016779">
    <property type="term" value="F:nucleotidyltransferase activity"/>
    <property type="evidence" value="ECO:0007669"/>
    <property type="project" value="UniProtKB-KW"/>
</dbReference>
<protein>
    <recommendedName>
        <fullName evidence="15">ATP-dependent helicase Rep</fullName>
    </recommendedName>
    <alternativeName>
        <fullName evidence="16">RepP</fullName>
    </alternativeName>
</protein>
<keyword evidence="8" id="KW-0479">Metal-binding</keyword>
<evidence type="ECO:0000256" key="3">
    <source>
        <dbReference type="ARBA" id="ARBA00008545"/>
    </source>
</evidence>
<dbReference type="GO" id="GO:0000166">
    <property type="term" value="F:nucleotide binding"/>
    <property type="evidence" value="ECO:0007669"/>
    <property type="project" value="UniProtKB-KW"/>
</dbReference>
<evidence type="ECO:0000256" key="10">
    <source>
        <dbReference type="ARBA" id="ARBA00022759"/>
    </source>
</evidence>
<keyword evidence="9" id="KW-0547">Nucleotide-binding</keyword>
<keyword evidence="12" id="KW-0190">Covalent protein-DNA linkage</keyword>
<dbReference type="InterPro" id="IPR027417">
    <property type="entry name" value="P-loop_NTPase"/>
</dbReference>
<dbReference type="GO" id="GO:0003677">
    <property type="term" value="F:DNA binding"/>
    <property type="evidence" value="ECO:0007669"/>
    <property type="project" value="UniProtKB-KW"/>
</dbReference>
<comment type="subcellular location">
    <subcellularLocation>
        <location evidence="2">Host nucleus</location>
    </subcellularLocation>
</comment>
<evidence type="ECO:0000259" key="18">
    <source>
        <dbReference type="PROSITE" id="PS52020"/>
    </source>
</evidence>
<dbReference type="Gene3D" id="3.40.1310.20">
    <property type="match status" value="1"/>
</dbReference>
<evidence type="ECO:0000256" key="15">
    <source>
        <dbReference type="ARBA" id="ARBA00030754"/>
    </source>
</evidence>
<evidence type="ECO:0000256" key="1">
    <source>
        <dbReference type="ARBA" id="ARBA00001936"/>
    </source>
</evidence>
<evidence type="ECO:0000256" key="17">
    <source>
        <dbReference type="ARBA" id="ARBA00049360"/>
    </source>
</evidence>
<dbReference type="Proteomes" id="UP001238533">
    <property type="component" value="Segment"/>
</dbReference>
<evidence type="ECO:0000256" key="14">
    <source>
        <dbReference type="ARBA" id="ARBA00023268"/>
    </source>
</evidence>
<dbReference type="GO" id="GO:0016787">
    <property type="term" value="F:hydrolase activity"/>
    <property type="evidence" value="ECO:0007669"/>
    <property type="project" value="UniProtKB-KW"/>
</dbReference>